<protein>
    <submittedName>
        <fullName evidence="5">WD repeat domain phosphoinositide-interacting protein 3</fullName>
    </submittedName>
</protein>
<keyword evidence="6" id="KW-1185">Reference proteome</keyword>
<keyword evidence="1" id="KW-0853">WD repeat</keyword>
<dbReference type="InterPro" id="IPR048720">
    <property type="entry name" value="PROPPIN"/>
</dbReference>
<evidence type="ECO:0000313" key="6">
    <source>
        <dbReference type="Proteomes" id="UP001626550"/>
    </source>
</evidence>
<dbReference type="Proteomes" id="UP001626550">
    <property type="component" value="Unassembled WGS sequence"/>
</dbReference>
<evidence type="ECO:0000256" key="3">
    <source>
        <dbReference type="ARBA" id="ARBA00023006"/>
    </source>
</evidence>
<reference evidence="5 6" key="1">
    <citation type="submission" date="2024-11" db="EMBL/GenBank/DDBJ databases">
        <title>Adaptive evolution of stress response genes in parasites aligns with host niche diversity.</title>
        <authorList>
            <person name="Hahn C."/>
            <person name="Resl P."/>
        </authorList>
    </citation>
    <scope>NUCLEOTIDE SEQUENCE [LARGE SCALE GENOMIC DNA]</scope>
    <source>
        <strain evidence="5">EGGRZ-B1_66</strain>
        <tissue evidence="5">Body</tissue>
    </source>
</reference>
<keyword evidence="3" id="KW-0072">Autophagy</keyword>
<organism evidence="5 6">
    <name type="scientific">Cichlidogyrus casuarinus</name>
    <dbReference type="NCBI Taxonomy" id="1844966"/>
    <lineage>
        <taxon>Eukaryota</taxon>
        <taxon>Metazoa</taxon>
        <taxon>Spiralia</taxon>
        <taxon>Lophotrochozoa</taxon>
        <taxon>Platyhelminthes</taxon>
        <taxon>Monogenea</taxon>
        <taxon>Monopisthocotylea</taxon>
        <taxon>Dactylogyridea</taxon>
        <taxon>Ancyrocephalidae</taxon>
        <taxon>Cichlidogyrus</taxon>
    </lineage>
</organism>
<dbReference type="Gene3D" id="2.130.10.10">
    <property type="entry name" value="YVTN repeat-like/Quinoprotein amine dehydrogenase"/>
    <property type="match status" value="1"/>
</dbReference>
<dbReference type="SUPFAM" id="SSF50978">
    <property type="entry name" value="WD40 repeat-like"/>
    <property type="match status" value="1"/>
</dbReference>
<sequence length="272" mass="30081">MTYPTEVKAIKLRSDRIVIVLMTEIKVYTFNKNSDLLHSAETYPNPYGLCHSSNPIVAYPGKQIGQVVLVNIGTQSRTTHSAQSSPPPRHIDAHKNSLAAIIMNSSGSLLATASVTGTLIRIFDTGNCQLKHELRRGMNPAHITSICFNNSNQYICVMSDHGTAHVFDLHSASRSNTSGIASNQQFVTLHIFLYLFSRTTNKIFSSHISKIKCHLDTKFKCVCAFSECSPNTLIILAANGSYYKYTFTPNGSVTRETSCSFLHLVDDCEELI</sequence>
<dbReference type="AlphaFoldDB" id="A0ABD2Q373"/>
<comment type="similarity">
    <text evidence="4">Belongs to the WD repeat PROPPIN family.</text>
</comment>
<comment type="caution">
    <text evidence="5">The sequence shown here is derived from an EMBL/GenBank/DDBJ whole genome shotgun (WGS) entry which is preliminary data.</text>
</comment>
<dbReference type="SMART" id="SM00320">
    <property type="entry name" value="WD40"/>
    <property type="match status" value="2"/>
</dbReference>
<dbReference type="EMBL" id="JBJKFK010001116">
    <property type="protein sequence ID" value="KAL3314045.1"/>
    <property type="molecule type" value="Genomic_DNA"/>
</dbReference>
<accession>A0ABD2Q373</accession>
<dbReference type="GO" id="GO:0006914">
    <property type="term" value="P:autophagy"/>
    <property type="evidence" value="ECO:0007669"/>
    <property type="project" value="UniProtKB-KW"/>
</dbReference>
<dbReference type="InterPro" id="IPR001680">
    <property type="entry name" value="WD40_rpt"/>
</dbReference>
<evidence type="ECO:0000256" key="1">
    <source>
        <dbReference type="ARBA" id="ARBA00022574"/>
    </source>
</evidence>
<evidence type="ECO:0000313" key="5">
    <source>
        <dbReference type="EMBL" id="KAL3314045.1"/>
    </source>
</evidence>
<dbReference type="PANTHER" id="PTHR11227">
    <property type="entry name" value="WD-REPEAT PROTEIN INTERACTING WITH PHOSPHOINOSIDES WIPI -RELATED"/>
    <property type="match status" value="1"/>
</dbReference>
<dbReference type="InterPro" id="IPR015943">
    <property type="entry name" value="WD40/YVTN_repeat-like_dom_sf"/>
</dbReference>
<proteinExistence type="inferred from homology"/>
<keyword evidence="2" id="KW-0677">Repeat</keyword>
<evidence type="ECO:0000256" key="4">
    <source>
        <dbReference type="ARBA" id="ARBA00025740"/>
    </source>
</evidence>
<gene>
    <name evidence="5" type="primary">WDR45L</name>
    <name evidence="5" type="ORF">Ciccas_007348</name>
</gene>
<dbReference type="Pfam" id="PF21032">
    <property type="entry name" value="PROPPIN"/>
    <property type="match status" value="1"/>
</dbReference>
<dbReference type="GO" id="GO:0005737">
    <property type="term" value="C:cytoplasm"/>
    <property type="evidence" value="ECO:0007669"/>
    <property type="project" value="UniProtKB-ARBA"/>
</dbReference>
<dbReference type="InterPro" id="IPR036322">
    <property type="entry name" value="WD40_repeat_dom_sf"/>
</dbReference>
<name>A0ABD2Q373_9PLAT</name>
<evidence type="ECO:0000256" key="2">
    <source>
        <dbReference type="ARBA" id="ARBA00022737"/>
    </source>
</evidence>